<organism evidence="4 5">
    <name type="scientific">Herminiimonas aquatilis</name>
    <dbReference type="NCBI Taxonomy" id="345342"/>
    <lineage>
        <taxon>Bacteria</taxon>
        <taxon>Pseudomonadati</taxon>
        <taxon>Pseudomonadota</taxon>
        <taxon>Betaproteobacteria</taxon>
        <taxon>Burkholderiales</taxon>
        <taxon>Oxalobacteraceae</taxon>
        <taxon>Herminiimonas</taxon>
    </lineage>
</organism>
<evidence type="ECO:0000313" key="4">
    <source>
        <dbReference type="EMBL" id="MFC7298431.1"/>
    </source>
</evidence>
<sequence length="279" mass="29861">MKNMSKTILFAAALLLSGCATTNGSNPDDPLEGFNRTMFDFNDGLDRVALKPAATAYQEVLPSFVQTGVNNFFGNIGDVWTMVNNFLQGKVDQGFSDVMRVTFNSTFGLGGVLDIASEAGIPKHKEDFGQTLGKWGVASGPYVVLPVFGPSTVRDTAALPVDIAGDLWTYTTPVDVRNIGAVVRVIDLRASALKATNLLEEVALDRYTFIRGAYLQRRESQVNDGIESTKPAADKTIGPQSNAAPFLPATDTAVAIETALEPQVLDAVENLANEPVALM</sequence>
<feature type="chain" id="PRO_5046046719" evidence="3">
    <location>
        <begin position="23"/>
        <end position="279"/>
    </location>
</feature>
<dbReference type="Pfam" id="PF04333">
    <property type="entry name" value="MlaA"/>
    <property type="match status" value="1"/>
</dbReference>
<proteinExistence type="inferred from homology"/>
<dbReference type="PANTHER" id="PTHR30035:SF3">
    <property type="entry name" value="INTERMEMBRANE PHOSPHOLIPID TRANSPORT SYSTEM LIPOPROTEIN MLAA"/>
    <property type="match status" value="1"/>
</dbReference>
<dbReference type="EMBL" id="JBHTCC010000001">
    <property type="protein sequence ID" value="MFC7298431.1"/>
    <property type="molecule type" value="Genomic_DNA"/>
</dbReference>
<comment type="similarity">
    <text evidence="1">Belongs to the MlaA family.</text>
</comment>
<accession>A0ABW2J508</accession>
<keyword evidence="4" id="KW-0449">Lipoprotein</keyword>
<comment type="caution">
    <text evidence="4">The sequence shown here is derived from an EMBL/GenBank/DDBJ whole genome shotgun (WGS) entry which is preliminary data.</text>
</comment>
<keyword evidence="5" id="KW-1185">Reference proteome</keyword>
<evidence type="ECO:0000313" key="5">
    <source>
        <dbReference type="Proteomes" id="UP001596379"/>
    </source>
</evidence>
<keyword evidence="2 3" id="KW-0732">Signal</keyword>
<feature type="signal peptide" evidence="3">
    <location>
        <begin position="1"/>
        <end position="22"/>
    </location>
</feature>
<dbReference type="InterPro" id="IPR007428">
    <property type="entry name" value="MlaA"/>
</dbReference>
<evidence type="ECO:0000256" key="1">
    <source>
        <dbReference type="ARBA" id="ARBA00010634"/>
    </source>
</evidence>
<evidence type="ECO:0000256" key="3">
    <source>
        <dbReference type="SAM" id="SignalP"/>
    </source>
</evidence>
<dbReference type="Proteomes" id="UP001596379">
    <property type="component" value="Unassembled WGS sequence"/>
</dbReference>
<dbReference type="PANTHER" id="PTHR30035">
    <property type="entry name" value="LIPOPROTEIN VACJ-RELATED"/>
    <property type="match status" value="1"/>
</dbReference>
<reference evidence="5" key="1">
    <citation type="journal article" date="2019" name="Int. J. Syst. Evol. Microbiol.">
        <title>The Global Catalogue of Microorganisms (GCM) 10K type strain sequencing project: providing services to taxonomists for standard genome sequencing and annotation.</title>
        <authorList>
            <consortium name="The Broad Institute Genomics Platform"/>
            <consortium name="The Broad Institute Genome Sequencing Center for Infectious Disease"/>
            <person name="Wu L."/>
            <person name="Ma J."/>
        </authorList>
    </citation>
    <scope>NUCLEOTIDE SEQUENCE [LARGE SCALE GENOMIC DNA]</scope>
    <source>
        <strain evidence="5">CCUG 36956</strain>
    </source>
</reference>
<name>A0ABW2J508_9BURK</name>
<gene>
    <name evidence="4" type="ORF">ACFQO0_08285</name>
</gene>
<protein>
    <submittedName>
        <fullName evidence="4">VacJ family lipoprotein</fullName>
    </submittedName>
</protein>
<dbReference type="PRINTS" id="PR01805">
    <property type="entry name" value="VACJLIPOPROT"/>
</dbReference>
<dbReference type="PROSITE" id="PS51257">
    <property type="entry name" value="PROKAR_LIPOPROTEIN"/>
    <property type="match status" value="1"/>
</dbReference>
<evidence type="ECO:0000256" key="2">
    <source>
        <dbReference type="ARBA" id="ARBA00022729"/>
    </source>
</evidence>
<dbReference type="RefSeq" id="WP_382233550.1">
    <property type="nucleotide sequence ID" value="NZ_JBHTCC010000001.1"/>
</dbReference>